<dbReference type="EMBL" id="LR797049">
    <property type="protein sequence ID" value="CAB4183613.1"/>
    <property type="molecule type" value="Genomic_DNA"/>
</dbReference>
<organism evidence="1">
    <name type="scientific">uncultured Caudovirales phage</name>
    <dbReference type="NCBI Taxonomy" id="2100421"/>
    <lineage>
        <taxon>Viruses</taxon>
        <taxon>Duplodnaviria</taxon>
        <taxon>Heunggongvirae</taxon>
        <taxon>Uroviricota</taxon>
        <taxon>Caudoviricetes</taxon>
        <taxon>Peduoviridae</taxon>
        <taxon>Maltschvirus</taxon>
        <taxon>Maltschvirus maltsch</taxon>
    </lineage>
</organism>
<gene>
    <name evidence="1" type="ORF">UFOVP1106_23</name>
</gene>
<reference evidence="1" key="1">
    <citation type="submission" date="2020-05" db="EMBL/GenBank/DDBJ databases">
        <authorList>
            <person name="Chiriac C."/>
            <person name="Salcher M."/>
            <person name="Ghai R."/>
            <person name="Kavagutti S V."/>
        </authorList>
    </citation>
    <scope>NUCLEOTIDE SEQUENCE</scope>
</reference>
<proteinExistence type="predicted"/>
<protein>
    <submittedName>
        <fullName evidence="1">Uncharacterized protein</fullName>
    </submittedName>
</protein>
<sequence length="71" mass="8335">MKGRFILTKEQAETLRNMDYAKTEITPNENPEFSDVVIETDEEQMFLFELFSKAQRFGIKQAAARITKKIF</sequence>
<name>A0A6J5QGZ2_9CAUD</name>
<accession>A0A6J5QGZ2</accession>
<evidence type="ECO:0000313" key="1">
    <source>
        <dbReference type="EMBL" id="CAB4183613.1"/>
    </source>
</evidence>